<dbReference type="EMBL" id="GBRH01249590">
    <property type="protein sequence ID" value="JAD48305.1"/>
    <property type="molecule type" value="Transcribed_RNA"/>
</dbReference>
<organism evidence="1">
    <name type="scientific">Arundo donax</name>
    <name type="common">Giant reed</name>
    <name type="synonym">Donax arundinaceus</name>
    <dbReference type="NCBI Taxonomy" id="35708"/>
    <lineage>
        <taxon>Eukaryota</taxon>
        <taxon>Viridiplantae</taxon>
        <taxon>Streptophyta</taxon>
        <taxon>Embryophyta</taxon>
        <taxon>Tracheophyta</taxon>
        <taxon>Spermatophyta</taxon>
        <taxon>Magnoliopsida</taxon>
        <taxon>Liliopsida</taxon>
        <taxon>Poales</taxon>
        <taxon>Poaceae</taxon>
        <taxon>PACMAD clade</taxon>
        <taxon>Arundinoideae</taxon>
        <taxon>Arundineae</taxon>
        <taxon>Arundo</taxon>
    </lineage>
</organism>
<proteinExistence type="predicted"/>
<evidence type="ECO:0000313" key="1">
    <source>
        <dbReference type="EMBL" id="JAD48305.1"/>
    </source>
</evidence>
<dbReference type="AlphaFoldDB" id="A0A0A9AH76"/>
<reference evidence="1" key="1">
    <citation type="submission" date="2014-09" db="EMBL/GenBank/DDBJ databases">
        <authorList>
            <person name="Magalhaes I.L.F."/>
            <person name="Oliveira U."/>
            <person name="Santos F.R."/>
            <person name="Vidigal T.H.D.A."/>
            <person name="Brescovit A.D."/>
            <person name="Santos A.J."/>
        </authorList>
    </citation>
    <scope>NUCLEOTIDE SEQUENCE</scope>
    <source>
        <tissue evidence="1">Shoot tissue taken approximately 20 cm above the soil surface</tissue>
    </source>
</reference>
<name>A0A0A9AH76_ARUDO</name>
<reference evidence="1" key="2">
    <citation type="journal article" date="2015" name="Data Brief">
        <title>Shoot transcriptome of the giant reed, Arundo donax.</title>
        <authorList>
            <person name="Barrero R.A."/>
            <person name="Guerrero F.D."/>
            <person name="Moolhuijzen P."/>
            <person name="Goolsby J.A."/>
            <person name="Tidwell J."/>
            <person name="Bellgard S.E."/>
            <person name="Bellgard M.I."/>
        </authorList>
    </citation>
    <scope>NUCLEOTIDE SEQUENCE</scope>
    <source>
        <tissue evidence="1">Shoot tissue taken approximately 20 cm above the soil surface</tissue>
    </source>
</reference>
<sequence>MVLHRPMMNNIATWWLSQHKHPVLHRFQAGSRMQKAMKYL</sequence>
<accession>A0A0A9AH76</accession>
<protein>
    <submittedName>
        <fullName evidence="1">Uncharacterized protein</fullName>
    </submittedName>
</protein>